<accession>A0ABD2C3V6</accession>
<evidence type="ECO:0000313" key="1">
    <source>
        <dbReference type="EMBL" id="KAL2739717.1"/>
    </source>
</evidence>
<reference evidence="1 2" key="1">
    <citation type="journal article" date="2024" name="Ann. Entomol. Soc. Am.">
        <title>Genomic analyses of the southern and eastern yellowjacket wasps (Hymenoptera: Vespidae) reveal evolutionary signatures of social life.</title>
        <authorList>
            <person name="Catto M.A."/>
            <person name="Caine P.B."/>
            <person name="Orr S.E."/>
            <person name="Hunt B.G."/>
            <person name="Goodisman M.A.D."/>
        </authorList>
    </citation>
    <scope>NUCLEOTIDE SEQUENCE [LARGE SCALE GENOMIC DNA]</scope>
    <source>
        <strain evidence="1">232</strain>
        <tissue evidence="1">Head and thorax</tissue>
    </source>
</reference>
<protein>
    <submittedName>
        <fullName evidence="1">Uncharacterized protein</fullName>
    </submittedName>
</protein>
<dbReference type="AlphaFoldDB" id="A0ABD2C3V6"/>
<keyword evidence="2" id="KW-1185">Reference proteome</keyword>
<name>A0ABD2C3V6_VESMC</name>
<comment type="caution">
    <text evidence="1">The sequence shown here is derived from an EMBL/GenBank/DDBJ whole genome shotgun (WGS) entry which is preliminary data.</text>
</comment>
<dbReference type="Proteomes" id="UP001607303">
    <property type="component" value="Unassembled WGS sequence"/>
</dbReference>
<organism evidence="1 2">
    <name type="scientific">Vespula maculifrons</name>
    <name type="common">Eastern yellow jacket</name>
    <name type="synonym">Wasp</name>
    <dbReference type="NCBI Taxonomy" id="7453"/>
    <lineage>
        <taxon>Eukaryota</taxon>
        <taxon>Metazoa</taxon>
        <taxon>Ecdysozoa</taxon>
        <taxon>Arthropoda</taxon>
        <taxon>Hexapoda</taxon>
        <taxon>Insecta</taxon>
        <taxon>Pterygota</taxon>
        <taxon>Neoptera</taxon>
        <taxon>Endopterygota</taxon>
        <taxon>Hymenoptera</taxon>
        <taxon>Apocrita</taxon>
        <taxon>Aculeata</taxon>
        <taxon>Vespoidea</taxon>
        <taxon>Vespidae</taxon>
        <taxon>Vespinae</taxon>
        <taxon>Vespula</taxon>
    </lineage>
</organism>
<sequence length="66" mass="7835">MEYLNILKAISGQLKETLKKHQYDRRMCYCFLTALEIHIIYCKPTEIRSIKPQCKSNVVIFLTKDI</sequence>
<proteinExistence type="predicted"/>
<gene>
    <name evidence="1" type="ORF">V1477_011106</name>
</gene>
<evidence type="ECO:0000313" key="2">
    <source>
        <dbReference type="Proteomes" id="UP001607303"/>
    </source>
</evidence>
<dbReference type="EMBL" id="JAYRBN010000061">
    <property type="protein sequence ID" value="KAL2739717.1"/>
    <property type="molecule type" value="Genomic_DNA"/>
</dbReference>